<evidence type="ECO:0000313" key="3">
    <source>
        <dbReference type="Proteomes" id="UP000275078"/>
    </source>
</evidence>
<reference evidence="2 3" key="1">
    <citation type="journal article" date="2018" name="Nat. Ecol. Evol.">
        <title>Pezizomycetes genomes reveal the molecular basis of ectomycorrhizal truffle lifestyle.</title>
        <authorList>
            <person name="Murat C."/>
            <person name="Payen T."/>
            <person name="Noel B."/>
            <person name="Kuo A."/>
            <person name="Morin E."/>
            <person name="Chen J."/>
            <person name="Kohler A."/>
            <person name="Krizsan K."/>
            <person name="Balestrini R."/>
            <person name="Da Silva C."/>
            <person name="Montanini B."/>
            <person name="Hainaut M."/>
            <person name="Levati E."/>
            <person name="Barry K.W."/>
            <person name="Belfiori B."/>
            <person name="Cichocki N."/>
            <person name="Clum A."/>
            <person name="Dockter R.B."/>
            <person name="Fauchery L."/>
            <person name="Guy J."/>
            <person name="Iotti M."/>
            <person name="Le Tacon F."/>
            <person name="Lindquist E.A."/>
            <person name="Lipzen A."/>
            <person name="Malagnac F."/>
            <person name="Mello A."/>
            <person name="Molinier V."/>
            <person name="Miyauchi S."/>
            <person name="Poulain J."/>
            <person name="Riccioni C."/>
            <person name="Rubini A."/>
            <person name="Sitrit Y."/>
            <person name="Splivallo R."/>
            <person name="Traeger S."/>
            <person name="Wang M."/>
            <person name="Zifcakova L."/>
            <person name="Wipf D."/>
            <person name="Zambonelli A."/>
            <person name="Paolocci F."/>
            <person name="Nowrousian M."/>
            <person name="Ottonello S."/>
            <person name="Baldrian P."/>
            <person name="Spatafora J.W."/>
            <person name="Henrissat B."/>
            <person name="Nagy L.G."/>
            <person name="Aury J.M."/>
            <person name="Wincker P."/>
            <person name="Grigoriev I.V."/>
            <person name="Bonfante P."/>
            <person name="Martin F.M."/>
        </authorList>
    </citation>
    <scope>NUCLEOTIDE SEQUENCE [LARGE SCALE GENOMIC DNA]</scope>
    <source>
        <strain evidence="2 3">RN42</strain>
    </source>
</reference>
<dbReference type="Proteomes" id="UP000275078">
    <property type="component" value="Unassembled WGS sequence"/>
</dbReference>
<evidence type="ECO:0000256" key="1">
    <source>
        <dbReference type="SAM" id="MobiDB-lite"/>
    </source>
</evidence>
<name>A0A3N4I9S8_ASCIM</name>
<feature type="compositionally biased region" description="Polar residues" evidence="1">
    <location>
        <begin position="1"/>
        <end position="12"/>
    </location>
</feature>
<proteinExistence type="predicted"/>
<organism evidence="2 3">
    <name type="scientific">Ascobolus immersus RN42</name>
    <dbReference type="NCBI Taxonomy" id="1160509"/>
    <lineage>
        <taxon>Eukaryota</taxon>
        <taxon>Fungi</taxon>
        <taxon>Dikarya</taxon>
        <taxon>Ascomycota</taxon>
        <taxon>Pezizomycotina</taxon>
        <taxon>Pezizomycetes</taxon>
        <taxon>Pezizales</taxon>
        <taxon>Ascobolaceae</taxon>
        <taxon>Ascobolus</taxon>
    </lineage>
</organism>
<feature type="region of interest" description="Disordered" evidence="1">
    <location>
        <begin position="1"/>
        <end position="25"/>
    </location>
</feature>
<dbReference type="EMBL" id="ML119668">
    <property type="protein sequence ID" value="RPA82829.1"/>
    <property type="molecule type" value="Genomic_DNA"/>
</dbReference>
<accession>A0A3N4I9S8</accession>
<evidence type="ECO:0000313" key="2">
    <source>
        <dbReference type="EMBL" id="RPA82829.1"/>
    </source>
</evidence>
<dbReference type="AlphaFoldDB" id="A0A3N4I9S8"/>
<protein>
    <submittedName>
        <fullName evidence="2">Uncharacterized protein</fullName>
    </submittedName>
</protein>
<gene>
    <name evidence="2" type="ORF">BJ508DRAFT_360802</name>
</gene>
<keyword evidence="3" id="KW-1185">Reference proteome</keyword>
<sequence>MATQQGDDSTIHTFEPLRPKDPRNSPPPKGYDFANCCNFCAYKLFTDAELEHNVVLEADKLPKICSGCNLRVCTRNKSCWSHYGYLTGGLPCRSGSDPEHSHQGNYQVKRVRQQFEATFIRVRHSLDELLSQNFDDVVECDPSLASGQSSDSMFLDALVLQFIQFWGVKRVRNEDVR</sequence>